<evidence type="ECO:0000313" key="2">
    <source>
        <dbReference type="Proteomes" id="UP000003505"/>
    </source>
</evidence>
<organism evidence="1 2">
    <name type="scientific">Selenomonas sputigena (strain ATCC 35185 / DSM 20758 / CCUG 44933 / VPI D19B-28)</name>
    <dbReference type="NCBI Taxonomy" id="546271"/>
    <lineage>
        <taxon>Bacteria</taxon>
        <taxon>Bacillati</taxon>
        <taxon>Bacillota</taxon>
        <taxon>Negativicutes</taxon>
        <taxon>Selenomonadales</taxon>
        <taxon>Selenomonadaceae</taxon>
        <taxon>Selenomonas</taxon>
    </lineage>
</organism>
<gene>
    <name evidence="1" type="ORF">SELSPUOL_02110</name>
</gene>
<name>C9LXA6_SELS3</name>
<accession>C9LXA6</accession>
<proteinExistence type="predicted"/>
<reference evidence="1 2" key="1">
    <citation type="submission" date="2009-09" db="EMBL/GenBank/DDBJ databases">
        <authorList>
            <person name="Weinstock G."/>
            <person name="Sodergren E."/>
            <person name="Clifton S."/>
            <person name="Fulton L."/>
            <person name="Fulton B."/>
            <person name="Courtney L."/>
            <person name="Fronick C."/>
            <person name="Harrison M."/>
            <person name="Strong C."/>
            <person name="Farmer C."/>
            <person name="Delahaunty K."/>
            <person name="Markovic C."/>
            <person name="Hall O."/>
            <person name="Minx P."/>
            <person name="Tomlinson C."/>
            <person name="Mitreva M."/>
            <person name="Nelson J."/>
            <person name="Hou S."/>
            <person name="Wollam A."/>
            <person name="Pepin K.H."/>
            <person name="Johnson M."/>
            <person name="Bhonagiri V."/>
            <person name="Nash W.E."/>
            <person name="Warren W."/>
            <person name="Chinwalla A."/>
            <person name="Mardis E.R."/>
            <person name="Wilson R.K."/>
        </authorList>
    </citation>
    <scope>NUCLEOTIDE SEQUENCE [LARGE SCALE GENOMIC DNA]</scope>
    <source>
        <strain evidence="2">ATCC 35185 / DSM 20758 / VPI D19B-28</strain>
    </source>
</reference>
<dbReference type="Proteomes" id="UP000003505">
    <property type="component" value="Unassembled WGS sequence"/>
</dbReference>
<dbReference type="EMBL" id="ACKP02000048">
    <property type="protein sequence ID" value="EEX76583.1"/>
    <property type="molecule type" value="Genomic_DNA"/>
</dbReference>
<protein>
    <submittedName>
        <fullName evidence="1">Uncharacterized protein</fullName>
    </submittedName>
</protein>
<sequence length="113" mass="12941">MNITHLYDTIIDELRMIVKSIIKGDSYNFCLGLAGMSRQGSAVILRQISQRTAKRSERRAHAPQHQKRIPHKSLRYPFLFTMKPQEVKPKVQTDWLGFCKGGAQCPRSGRLCV</sequence>
<dbReference type="AlphaFoldDB" id="C9LXA6"/>
<comment type="caution">
    <text evidence="1">The sequence shown here is derived from an EMBL/GenBank/DDBJ whole genome shotgun (WGS) entry which is preliminary data.</text>
</comment>
<evidence type="ECO:0000313" key="1">
    <source>
        <dbReference type="EMBL" id="EEX76583.1"/>
    </source>
</evidence>